<dbReference type="EMBL" id="UPHP01000054">
    <property type="protein sequence ID" value="VBA38130.1"/>
    <property type="molecule type" value="Genomic_DNA"/>
</dbReference>
<protein>
    <submittedName>
        <fullName evidence="1">Molybdopterin synthase catalytic subunit 2</fullName>
        <ecNumber evidence="1">2.-.-.-</ecNumber>
    </submittedName>
</protein>
<name>A0A498Q2N5_9MYCO</name>
<dbReference type="AlphaFoldDB" id="A0A498Q2N5"/>
<dbReference type="InterPro" id="IPR036563">
    <property type="entry name" value="MoaE_sf"/>
</dbReference>
<dbReference type="InterPro" id="IPR003448">
    <property type="entry name" value="Mopterin_biosynth_MoaE"/>
</dbReference>
<organism evidence="1 2">
    <name type="scientific">Mycobacterium attenuatum</name>
    <dbReference type="NCBI Taxonomy" id="2341086"/>
    <lineage>
        <taxon>Bacteria</taxon>
        <taxon>Bacillati</taxon>
        <taxon>Actinomycetota</taxon>
        <taxon>Actinomycetes</taxon>
        <taxon>Mycobacteriales</taxon>
        <taxon>Mycobacteriaceae</taxon>
        <taxon>Mycobacterium</taxon>
    </lineage>
</organism>
<dbReference type="Gene3D" id="3.90.1170.40">
    <property type="entry name" value="Molybdopterin biosynthesis MoaE subunit"/>
    <property type="match status" value="1"/>
</dbReference>
<proteinExistence type="predicted"/>
<dbReference type="Proteomes" id="UP000273307">
    <property type="component" value="Unassembled WGS sequence"/>
</dbReference>
<dbReference type="EC" id="2.-.-.-" evidence="1"/>
<keyword evidence="2" id="KW-1185">Reference proteome</keyword>
<dbReference type="GO" id="GO:0016740">
    <property type="term" value="F:transferase activity"/>
    <property type="evidence" value="ECO:0007669"/>
    <property type="project" value="UniProtKB-KW"/>
</dbReference>
<dbReference type="PANTHER" id="PTHR23404">
    <property type="entry name" value="MOLYBDOPTERIN SYNTHASE RELATED"/>
    <property type="match status" value="1"/>
</dbReference>
<dbReference type="GO" id="GO:0006777">
    <property type="term" value="P:Mo-molybdopterin cofactor biosynthetic process"/>
    <property type="evidence" value="ECO:0007669"/>
    <property type="project" value="InterPro"/>
</dbReference>
<accession>A0A498Q2N5</accession>
<reference evidence="1 2" key="1">
    <citation type="submission" date="2018-09" db="EMBL/GenBank/DDBJ databases">
        <authorList>
            <person name="Tagini F."/>
        </authorList>
    </citation>
    <scope>NUCLEOTIDE SEQUENCE [LARGE SCALE GENOMIC DNA]</scope>
    <source>
        <strain evidence="1 2">MK136</strain>
    </source>
</reference>
<dbReference type="CDD" id="cd00756">
    <property type="entry name" value="MoaE"/>
    <property type="match status" value="1"/>
</dbReference>
<dbReference type="SUPFAM" id="SSF54690">
    <property type="entry name" value="Molybdopterin synthase subunit MoaE"/>
    <property type="match status" value="1"/>
</dbReference>
<dbReference type="Pfam" id="PF02391">
    <property type="entry name" value="MoaE"/>
    <property type="match status" value="1"/>
</dbReference>
<evidence type="ECO:0000313" key="2">
    <source>
        <dbReference type="Proteomes" id="UP000273307"/>
    </source>
</evidence>
<evidence type="ECO:0000313" key="1">
    <source>
        <dbReference type="EMBL" id="VBA38130.1"/>
    </source>
</evidence>
<gene>
    <name evidence="1" type="primary">moaE2_3</name>
    <name evidence="1" type="ORF">LAUMK136_02286</name>
</gene>
<sequence>MCRRSVGRHPNWACAMMAGVHGDRPDRLIVGSHDVVVRATIETAPIQVEHYERLIQNSAAGALVAFVGTVRDHDQGQRVQALEYSAHPNAAAVLDRATHEVARMHRGVRGIAAAQRVGRLDIGEVALCVVVAAEHRHAAFTACSVLVETIKRDLPVWKLQVFSGGVHHWLGVP</sequence>
<dbReference type="RefSeq" id="WP_425294019.1">
    <property type="nucleotide sequence ID" value="NZ_UPHP01000054.1"/>
</dbReference>
<keyword evidence="1" id="KW-0808">Transferase</keyword>